<dbReference type="AlphaFoldDB" id="A0A6M3ZY38"/>
<dbReference type="EMBL" id="CP008956">
    <property type="protein sequence ID" value="QJQ03416.1"/>
    <property type="molecule type" value="Genomic_DNA"/>
</dbReference>
<sequence length="293" mass="33711">MEQSLGGDMATHLGLHENTYLKFVGPESHQLITNSLTSIAIAHVVFGGIMQLDEAIKRILKTDEKPTRFAPQCKATRGEHSELVKEVDALSQEEFEAVRNCLRNEILRIQAIHPNKPRAHISGGFTYGVRFLRLFDAKWLDEALPPTKYPKSKNWNLSPEKISFYIEKFISSREKSLAKNPLKRITADLLRLPIPYSTLNLILEGNPEIRRVYDECTESPEQWRARVTKLLCALVRQHDPDHFYSWPDHYDGVDINKFRAKMKSTRSWLVKRGNSLSIPPDFINPEDEECESI</sequence>
<gene>
    <name evidence="1" type="ORF">C798_25225</name>
</gene>
<dbReference type="Proteomes" id="UP000501648">
    <property type="component" value="Chromosome"/>
</dbReference>
<name>A0A6M3ZY38_9BURK</name>
<evidence type="ECO:0000313" key="2">
    <source>
        <dbReference type="Proteomes" id="UP000501648"/>
    </source>
</evidence>
<proteinExistence type="predicted"/>
<accession>A0A6M3ZY38</accession>
<evidence type="ECO:0000313" key="1">
    <source>
        <dbReference type="EMBL" id="QJQ03416.1"/>
    </source>
</evidence>
<protein>
    <submittedName>
        <fullName evidence="1">Uncharacterized protein</fullName>
    </submittedName>
</protein>
<reference evidence="1 2" key="1">
    <citation type="journal article" date="2012" name="J. Bacteriol.">
        <title>Genome sequence of the pathogenic Herbaspirillum seropedicae strain Os34, isolated from rice roots.</title>
        <authorList>
            <person name="Ye W."/>
            <person name="Ye S."/>
            <person name="Liu J."/>
            <person name="Chang S."/>
            <person name="Chen M."/>
            <person name="Zhu B."/>
            <person name="Guo L."/>
            <person name="An Q."/>
        </authorList>
    </citation>
    <scope>NUCLEOTIDE SEQUENCE [LARGE SCALE GENOMIC DNA]</scope>
    <source>
        <strain evidence="1 2">Os34</strain>
    </source>
</reference>
<organism evidence="1 2">
    <name type="scientific">Herbaspirillum rubrisubalbicans Os34</name>
    <dbReference type="NCBI Taxonomy" id="1235827"/>
    <lineage>
        <taxon>Bacteria</taxon>
        <taxon>Pseudomonadati</taxon>
        <taxon>Pseudomonadota</taxon>
        <taxon>Betaproteobacteria</taxon>
        <taxon>Burkholderiales</taxon>
        <taxon>Oxalobacteraceae</taxon>
        <taxon>Herbaspirillum</taxon>
    </lineage>
</organism>